<organism evidence="2 3">
    <name type="scientific">Hungatella hathewayi WAL-18680</name>
    <dbReference type="NCBI Taxonomy" id="742737"/>
    <lineage>
        <taxon>Bacteria</taxon>
        <taxon>Bacillati</taxon>
        <taxon>Bacillota</taxon>
        <taxon>Clostridia</taxon>
        <taxon>Lachnospirales</taxon>
        <taxon>Lachnospiraceae</taxon>
        <taxon>Hungatella</taxon>
    </lineage>
</organism>
<sequence length="260" mass="29782">MKETGKNQEIDNLIEEEMRNAFGYGSEKLIADFDAAAEQMDESDCTPPKGEFERIVARVDEIEAEEKKSSKKVVRLRRVGKVGLLVAILGCVLMGTGIGASGKRAYEYELRASNQGKSYVWNNTENLEPIYEVEEAYQKIKDELGVDVLRLVYIPEKMELSNLILGDGYTRMDFTCDENYIYFIQSQYPVENSGNTATDCEKVKTVYNKALKLNLLIKKNSISDNRVEYFTEFTIDKTYYYLIGVISEEEFEDILIKINH</sequence>
<evidence type="ECO:0008006" key="4">
    <source>
        <dbReference type="Google" id="ProtNLM"/>
    </source>
</evidence>
<evidence type="ECO:0000313" key="3">
    <source>
        <dbReference type="Proteomes" id="UP000005384"/>
    </source>
</evidence>
<evidence type="ECO:0000256" key="1">
    <source>
        <dbReference type="SAM" id="Phobius"/>
    </source>
</evidence>
<comment type="caution">
    <text evidence="2">The sequence shown here is derived from an EMBL/GenBank/DDBJ whole genome shotgun (WGS) entry which is preliminary data.</text>
</comment>
<evidence type="ECO:0000313" key="2">
    <source>
        <dbReference type="EMBL" id="EHI61771.1"/>
    </source>
</evidence>
<keyword evidence="3" id="KW-1185">Reference proteome</keyword>
<feature type="transmembrane region" description="Helical" evidence="1">
    <location>
        <begin position="82"/>
        <end position="102"/>
    </location>
</feature>
<accession>G5I9N2</accession>
<dbReference type="PATRIC" id="fig|742737.3.peg.216"/>
<name>G5I9N2_9FIRM</name>
<keyword evidence="1" id="KW-1133">Transmembrane helix</keyword>
<dbReference type="EMBL" id="ADLN01000001">
    <property type="protein sequence ID" value="EHI61771.1"/>
    <property type="molecule type" value="Genomic_DNA"/>
</dbReference>
<gene>
    <name evidence="2" type="ORF">HMPREF9473_00222</name>
</gene>
<keyword evidence="1" id="KW-0472">Membrane</keyword>
<keyword evidence="1" id="KW-0812">Transmembrane</keyword>
<dbReference type="HOGENOM" id="CLU_948919_0_0_9"/>
<dbReference type="RefSeq" id="WP_006778204.1">
    <property type="nucleotide sequence ID" value="NZ_CP040506.1"/>
</dbReference>
<reference evidence="2 3" key="1">
    <citation type="submission" date="2011-08" db="EMBL/GenBank/DDBJ databases">
        <title>The Genome Sequence of Clostridium hathewayi WAL-18680.</title>
        <authorList>
            <consortium name="The Broad Institute Genome Sequencing Platform"/>
            <person name="Earl A."/>
            <person name="Ward D."/>
            <person name="Feldgarden M."/>
            <person name="Gevers D."/>
            <person name="Finegold S.M."/>
            <person name="Summanen P.H."/>
            <person name="Molitoris D.R."/>
            <person name="Song M."/>
            <person name="Daigneault M."/>
            <person name="Allen-Vercoe E."/>
            <person name="Young S.K."/>
            <person name="Zeng Q."/>
            <person name="Gargeya S."/>
            <person name="Fitzgerald M."/>
            <person name="Haas B."/>
            <person name="Abouelleil A."/>
            <person name="Alvarado L."/>
            <person name="Arachchi H.M."/>
            <person name="Berlin A."/>
            <person name="Brown A."/>
            <person name="Chapman S.B."/>
            <person name="Chen Z."/>
            <person name="Dunbar C."/>
            <person name="Freedman E."/>
            <person name="Gearin G."/>
            <person name="Gellesch M."/>
            <person name="Goldberg J."/>
            <person name="Griggs A."/>
            <person name="Gujja S."/>
            <person name="Heiman D."/>
            <person name="Howarth C."/>
            <person name="Larson L."/>
            <person name="Lui A."/>
            <person name="MacDonald P.J.P."/>
            <person name="Montmayeur A."/>
            <person name="Murphy C."/>
            <person name="Neiman D."/>
            <person name="Pearson M."/>
            <person name="Priest M."/>
            <person name="Roberts A."/>
            <person name="Saif S."/>
            <person name="Shea T."/>
            <person name="Shenoy N."/>
            <person name="Sisk P."/>
            <person name="Stolte C."/>
            <person name="Sykes S."/>
            <person name="Wortman J."/>
            <person name="Nusbaum C."/>
            <person name="Birren B."/>
        </authorList>
    </citation>
    <scope>NUCLEOTIDE SEQUENCE [LARGE SCALE GENOMIC DNA]</scope>
    <source>
        <strain evidence="2 3">WAL-18680</strain>
    </source>
</reference>
<proteinExistence type="predicted"/>
<dbReference type="OrthoDB" id="1937085at2"/>
<dbReference type="Proteomes" id="UP000005384">
    <property type="component" value="Unassembled WGS sequence"/>
</dbReference>
<dbReference type="AlphaFoldDB" id="G5I9N2"/>
<protein>
    <recommendedName>
        <fullName evidence="4">DUF4367 domain-containing protein</fullName>
    </recommendedName>
</protein>